<keyword evidence="2" id="KW-0378">Hydrolase</keyword>
<keyword evidence="2" id="KW-0547">Nucleotide-binding</keyword>
<dbReference type="Proteomes" id="UP001596528">
    <property type="component" value="Unassembled WGS sequence"/>
</dbReference>
<protein>
    <submittedName>
        <fullName evidence="2">DEAD/DEAH box helicase</fullName>
        <ecNumber evidence="2">3.6.4.-</ecNumber>
    </submittedName>
</protein>
<gene>
    <name evidence="2" type="ORF">ACFQWB_16950</name>
</gene>
<keyword evidence="3" id="KW-1185">Reference proteome</keyword>
<sequence>MKIELKDFQEIAVKELIKQVMYAKNEIRQGGAPQAVVLSSPTGSGKTVISAALMEAVLEGTDHFLAEEEAVFLWLSDQPELNKQSRKKILDSSDRIRESDIVIIDSDFDQETLDAGKLYFVNTQKLGRDKLLTIKGDKRFFTIWETINNTQLRFGEKFYLIIDEAHRGMNQNTREENFTKTIVQKFIYGSPEDGLLPIRLIIGISATPGRFLTLIQSTQHQQNRILREVTIDPEEVRTSGLLKDKIILHHPKEGQPSDWTLLATAARQWLLMRDSWNEYTKSQGIGPVNPVMVIQVEDRSEDSVTRTDLEMVIKTLEEEIGPIKEEEIRHCFEEDFDIPVGNRRIRKIDASQIQETTDVKFVLFKLSLTTGWDCPRAEVMMSFRRAQDFTLIAQLIGRMVRTPLARKVERNELLNTVSLYLPYYNKEGLRQVIEFLKSDPDIVPPTEPEDGNNLVILTRRQNSEALFRALEEIPTYYIEKTKKMSNLRRLMKLSRLLTSFHGIDPEAYEESKKLILETLHSEKELLKASDPDFSTQVDEADEIVVYPVTVEQGIWTEIPGDPVRVKLTEANISELFNRCGKRLGDGLHLEYWSTYYDSEDPNRPKLELFLTLQNQEIFEKLEQVCDDRINTLFEKHKIAIRSLSSSEEERYNKIKIMAKDPQHIHFSAPPSIMVNVDKSDPKFAYYDKHLYVDNDNNFPAVFNSWEKSTIVDEIEKEEVVAWLRNYDRKPWALCVPYKDGDEIKSFYPDFLIVRKDGDNYIIDVLEPHREDYDDNWKKAVGLAEFAKNHWNSFGRIEIIRKKGSALKRLNLNNETVRRAVARVNDNEHLDTIFDTLSD</sequence>
<dbReference type="RefSeq" id="WP_170209577.1">
    <property type="nucleotide sequence ID" value="NZ_JBHTGQ010000050.1"/>
</dbReference>
<dbReference type="InterPro" id="IPR014001">
    <property type="entry name" value="Helicase_ATP-bd"/>
</dbReference>
<dbReference type="EMBL" id="JBHTGQ010000050">
    <property type="protein sequence ID" value="MFC7751605.1"/>
    <property type="molecule type" value="Genomic_DNA"/>
</dbReference>
<dbReference type="SMART" id="SM00487">
    <property type="entry name" value="DEXDc"/>
    <property type="match status" value="1"/>
</dbReference>
<dbReference type="PANTHER" id="PTHR47396:SF1">
    <property type="entry name" value="ATP-DEPENDENT HELICASE IRC3-RELATED"/>
    <property type="match status" value="1"/>
</dbReference>
<dbReference type="EC" id="3.6.4.-" evidence="2"/>
<dbReference type="Gene3D" id="3.40.50.300">
    <property type="entry name" value="P-loop containing nucleotide triphosphate hydrolases"/>
    <property type="match status" value="1"/>
</dbReference>
<dbReference type="GO" id="GO:0004386">
    <property type="term" value="F:helicase activity"/>
    <property type="evidence" value="ECO:0007669"/>
    <property type="project" value="UniProtKB-KW"/>
</dbReference>
<accession>A0ABW2V852</accession>
<name>A0ABW2V852_9BACL</name>
<evidence type="ECO:0000259" key="1">
    <source>
        <dbReference type="PROSITE" id="PS51192"/>
    </source>
</evidence>
<keyword evidence="2" id="KW-0067">ATP-binding</keyword>
<evidence type="ECO:0000313" key="3">
    <source>
        <dbReference type="Proteomes" id="UP001596528"/>
    </source>
</evidence>
<dbReference type="Pfam" id="PF04851">
    <property type="entry name" value="ResIII"/>
    <property type="match status" value="1"/>
</dbReference>
<evidence type="ECO:0000313" key="2">
    <source>
        <dbReference type="EMBL" id="MFC7751605.1"/>
    </source>
</evidence>
<dbReference type="InterPro" id="IPR006935">
    <property type="entry name" value="Helicase/UvrB_N"/>
</dbReference>
<proteinExistence type="predicted"/>
<keyword evidence="2" id="KW-0347">Helicase</keyword>
<reference evidence="3" key="1">
    <citation type="journal article" date="2019" name="Int. J. Syst. Evol. Microbiol.">
        <title>The Global Catalogue of Microorganisms (GCM) 10K type strain sequencing project: providing services to taxonomists for standard genome sequencing and annotation.</title>
        <authorList>
            <consortium name="The Broad Institute Genomics Platform"/>
            <consortium name="The Broad Institute Genome Sequencing Center for Infectious Disease"/>
            <person name="Wu L."/>
            <person name="Ma J."/>
        </authorList>
    </citation>
    <scope>NUCLEOTIDE SEQUENCE [LARGE SCALE GENOMIC DNA]</scope>
    <source>
        <strain evidence="3">JCM 18657</strain>
    </source>
</reference>
<dbReference type="PANTHER" id="PTHR47396">
    <property type="entry name" value="TYPE I RESTRICTION ENZYME ECOKI R PROTEIN"/>
    <property type="match status" value="1"/>
</dbReference>
<dbReference type="PROSITE" id="PS51192">
    <property type="entry name" value="HELICASE_ATP_BIND_1"/>
    <property type="match status" value="1"/>
</dbReference>
<dbReference type="InterPro" id="IPR050742">
    <property type="entry name" value="Helicase_Restrict-Modif_Enz"/>
</dbReference>
<dbReference type="SUPFAM" id="SSF52540">
    <property type="entry name" value="P-loop containing nucleoside triphosphate hydrolases"/>
    <property type="match status" value="1"/>
</dbReference>
<dbReference type="InterPro" id="IPR027417">
    <property type="entry name" value="P-loop_NTPase"/>
</dbReference>
<feature type="domain" description="Helicase ATP-binding" evidence="1">
    <location>
        <begin position="27"/>
        <end position="226"/>
    </location>
</feature>
<organism evidence="2 3">
    <name type="scientific">Paenibacillus thermoaerophilus</name>
    <dbReference type="NCBI Taxonomy" id="1215385"/>
    <lineage>
        <taxon>Bacteria</taxon>
        <taxon>Bacillati</taxon>
        <taxon>Bacillota</taxon>
        <taxon>Bacilli</taxon>
        <taxon>Bacillales</taxon>
        <taxon>Paenibacillaceae</taxon>
        <taxon>Paenibacillus</taxon>
    </lineage>
</organism>
<dbReference type="GO" id="GO:0016787">
    <property type="term" value="F:hydrolase activity"/>
    <property type="evidence" value="ECO:0007669"/>
    <property type="project" value="UniProtKB-KW"/>
</dbReference>
<comment type="caution">
    <text evidence="2">The sequence shown here is derived from an EMBL/GenBank/DDBJ whole genome shotgun (WGS) entry which is preliminary data.</text>
</comment>